<sequence length="123" mass="13852">MRLIISEDNNSIYSGIRRVNANILLSAPSSKTIKRTLLQTRRTTAFNTTLLLLAFLVNPSNNWKCKFHQGISNTTTAHSCFQSHLIKRKPGSTQRSYSSSLALATDKTSYHGLYYTSRKQGIQ</sequence>
<keyword evidence="2" id="KW-1185">Reference proteome</keyword>
<comment type="caution">
    <text evidence="1">The sequence shown here is derived from an EMBL/GenBank/DDBJ whole genome shotgun (WGS) entry which is preliminary data.</text>
</comment>
<reference evidence="1" key="1">
    <citation type="journal article" date="2023" name="G3 (Bethesda)">
        <title>A reference genome for the long-term kleptoplast-retaining sea slug Elysia crispata morphotype clarki.</title>
        <authorList>
            <person name="Eastman K.E."/>
            <person name="Pendleton A.L."/>
            <person name="Shaikh M.A."/>
            <person name="Suttiyut T."/>
            <person name="Ogas R."/>
            <person name="Tomko P."/>
            <person name="Gavelis G."/>
            <person name="Widhalm J.R."/>
            <person name="Wisecaver J.H."/>
        </authorList>
    </citation>
    <scope>NUCLEOTIDE SEQUENCE</scope>
    <source>
        <strain evidence="1">ECLA1</strain>
    </source>
</reference>
<evidence type="ECO:0000313" key="2">
    <source>
        <dbReference type="Proteomes" id="UP001283361"/>
    </source>
</evidence>
<dbReference type="Proteomes" id="UP001283361">
    <property type="component" value="Unassembled WGS sequence"/>
</dbReference>
<organism evidence="1 2">
    <name type="scientific">Elysia crispata</name>
    <name type="common">lettuce slug</name>
    <dbReference type="NCBI Taxonomy" id="231223"/>
    <lineage>
        <taxon>Eukaryota</taxon>
        <taxon>Metazoa</taxon>
        <taxon>Spiralia</taxon>
        <taxon>Lophotrochozoa</taxon>
        <taxon>Mollusca</taxon>
        <taxon>Gastropoda</taxon>
        <taxon>Heterobranchia</taxon>
        <taxon>Euthyneura</taxon>
        <taxon>Panpulmonata</taxon>
        <taxon>Sacoglossa</taxon>
        <taxon>Placobranchoidea</taxon>
        <taxon>Plakobranchidae</taxon>
        <taxon>Elysia</taxon>
    </lineage>
</organism>
<dbReference type="AlphaFoldDB" id="A0AAE1AH45"/>
<gene>
    <name evidence="1" type="ORF">RRG08_027585</name>
</gene>
<name>A0AAE1AH45_9GAST</name>
<protein>
    <submittedName>
        <fullName evidence="1">Uncharacterized protein</fullName>
    </submittedName>
</protein>
<accession>A0AAE1AH45</accession>
<evidence type="ECO:0000313" key="1">
    <source>
        <dbReference type="EMBL" id="KAK3786627.1"/>
    </source>
</evidence>
<dbReference type="EMBL" id="JAWDGP010001951">
    <property type="protein sequence ID" value="KAK3786627.1"/>
    <property type="molecule type" value="Genomic_DNA"/>
</dbReference>
<proteinExistence type="predicted"/>